<comment type="caution">
    <text evidence="1">The sequence shown here is derived from an EMBL/GenBank/DDBJ whole genome shotgun (WGS) entry which is preliminary data.</text>
</comment>
<accession>A0AAV4JPY8</accession>
<dbReference type="EMBL" id="BMAT01010355">
    <property type="protein sequence ID" value="GFS24827.1"/>
    <property type="molecule type" value="Genomic_DNA"/>
</dbReference>
<organism evidence="1 2">
    <name type="scientific">Elysia marginata</name>
    <dbReference type="NCBI Taxonomy" id="1093978"/>
    <lineage>
        <taxon>Eukaryota</taxon>
        <taxon>Metazoa</taxon>
        <taxon>Spiralia</taxon>
        <taxon>Lophotrochozoa</taxon>
        <taxon>Mollusca</taxon>
        <taxon>Gastropoda</taxon>
        <taxon>Heterobranchia</taxon>
        <taxon>Euthyneura</taxon>
        <taxon>Panpulmonata</taxon>
        <taxon>Sacoglossa</taxon>
        <taxon>Placobranchoidea</taxon>
        <taxon>Plakobranchidae</taxon>
        <taxon>Elysia</taxon>
    </lineage>
</organism>
<reference evidence="1 2" key="1">
    <citation type="journal article" date="2021" name="Elife">
        <title>Chloroplast acquisition without the gene transfer in kleptoplastic sea slugs, Plakobranchus ocellatus.</title>
        <authorList>
            <person name="Maeda T."/>
            <person name="Takahashi S."/>
            <person name="Yoshida T."/>
            <person name="Shimamura S."/>
            <person name="Takaki Y."/>
            <person name="Nagai Y."/>
            <person name="Toyoda A."/>
            <person name="Suzuki Y."/>
            <person name="Arimoto A."/>
            <person name="Ishii H."/>
            <person name="Satoh N."/>
            <person name="Nishiyama T."/>
            <person name="Hasebe M."/>
            <person name="Maruyama T."/>
            <person name="Minagawa J."/>
            <person name="Obokata J."/>
            <person name="Shigenobu S."/>
        </authorList>
    </citation>
    <scope>NUCLEOTIDE SEQUENCE [LARGE SCALE GENOMIC DNA]</scope>
</reference>
<dbReference type="AlphaFoldDB" id="A0AAV4JPY8"/>
<keyword evidence="2" id="KW-1185">Reference proteome</keyword>
<name>A0AAV4JPY8_9GAST</name>
<dbReference type="Proteomes" id="UP000762676">
    <property type="component" value="Unassembled WGS sequence"/>
</dbReference>
<evidence type="ECO:0000313" key="2">
    <source>
        <dbReference type="Proteomes" id="UP000762676"/>
    </source>
</evidence>
<proteinExistence type="predicted"/>
<gene>
    <name evidence="1" type="ORF">ElyMa_005167200</name>
</gene>
<protein>
    <submittedName>
        <fullName evidence="1">Uncharacterized protein</fullName>
    </submittedName>
</protein>
<evidence type="ECO:0000313" key="1">
    <source>
        <dbReference type="EMBL" id="GFS24827.1"/>
    </source>
</evidence>
<sequence length="101" mass="11776">MFKVYLVYKGIRLHLKQQSRQNVKRDRLGAADLPQFTLQLCQTRRKYSGIPISQEWWEVRGGDGECACFSNHHQLLAVASPQGQIERRNITKNAKFVFRIT</sequence>